<keyword evidence="2" id="KW-1185">Reference proteome</keyword>
<sequence>MIEKIETHRDLNVGRFAAMTLDPAIDLRSISSSRRTPIWAGWECSGTRRVTCHGLFPPSVTRVRPNERTD</sequence>
<evidence type="ECO:0000313" key="2">
    <source>
        <dbReference type="Proteomes" id="UP001589920"/>
    </source>
</evidence>
<reference evidence="1 2" key="1">
    <citation type="submission" date="2024-09" db="EMBL/GenBank/DDBJ databases">
        <authorList>
            <person name="Sun Q."/>
            <person name="Mori K."/>
        </authorList>
    </citation>
    <scope>NUCLEOTIDE SEQUENCE [LARGE SCALE GENOMIC DNA]</scope>
    <source>
        <strain evidence="1 2">KCTC 42086</strain>
    </source>
</reference>
<accession>A0ABV6T954</accession>
<evidence type="ECO:0000313" key="1">
    <source>
        <dbReference type="EMBL" id="MFC0813254.1"/>
    </source>
</evidence>
<comment type="caution">
    <text evidence="1">The sequence shown here is derived from an EMBL/GenBank/DDBJ whole genome shotgun (WGS) entry which is preliminary data.</text>
</comment>
<dbReference type="Proteomes" id="UP001589920">
    <property type="component" value="Unassembled WGS sequence"/>
</dbReference>
<gene>
    <name evidence="1" type="ORF">ACFHYO_14200</name>
</gene>
<dbReference type="EMBL" id="JBHMQU010000077">
    <property type="protein sequence ID" value="MFC0813254.1"/>
    <property type="molecule type" value="Genomic_DNA"/>
</dbReference>
<organism evidence="1 2">
    <name type="scientific">Paracoccus panacisoli</name>
    <dbReference type="NCBI Taxonomy" id="1510163"/>
    <lineage>
        <taxon>Bacteria</taxon>
        <taxon>Pseudomonadati</taxon>
        <taxon>Pseudomonadota</taxon>
        <taxon>Alphaproteobacteria</taxon>
        <taxon>Rhodobacterales</taxon>
        <taxon>Paracoccaceae</taxon>
        <taxon>Paracoccus</taxon>
    </lineage>
</organism>
<feature type="non-terminal residue" evidence="1">
    <location>
        <position position="70"/>
    </location>
</feature>
<name>A0ABV6T954_9RHOB</name>
<protein>
    <submittedName>
        <fullName evidence="1">Uncharacterized protein</fullName>
    </submittedName>
</protein>
<dbReference type="RefSeq" id="WP_394321239.1">
    <property type="nucleotide sequence ID" value="NZ_JBHMQU010000077.1"/>
</dbReference>
<proteinExistence type="predicted"/>